<evidence type="ECO:0000313" key="1">
    <source>
        <dbReference type="EMBL" id="GAH70783.1"/>
    </source>
</evidence>
<protein>
    <submittedName>
        <fullName evidence="1">Uncharacterized protein</fullName>
    </submittedName>
</protein>
<proteinExistence type="predicted"/>
<sequence>MVYTIEYKRTVRPRPYETVTIGLLEEFDEAHHKQLMHYQSVKAQVDKWCEEALEEFGEDED</sequence>
<name>X1JLX8_9ZZZZ</name>
<dbReference type="EMBL" id="BARU01032411">
    <property type="protein sequence ID" value="GAH70783.1"/>
    <property type="molecule type" value="Genomic_DNA"/>
</dbReference>
<organism evidence="1">
    <name type="scientific">marine sediment metagenome</name>
    <dbReference type="NCBI Taxonomy" id="412755"/>
    <lineage>
        <taxon>unclassified sequences</taxon>
        <taxon>metagenomes</taxon>
        <taxon>ecological metagenomes</taxon>
    </lineage>
</organism>
<dbReference type="AlphaFoldDB" id="X1JLX8"/>
<gene>
    <name evidence="1" type="ORF">S03H2_51125</name>
</gene>
<reference evidence="1" key="1">
    <citation type="journal article" date="2014" name="Front. Microbiol.">
        <title>High frequency of phylogenetically diverse reductive dehalogenase-homologous genes in deep subseafloor sedimentary metagenomes.</title>
        <authorList>
            <person name="Kawai M."/>
            <person name="Futagami T."/>
            <person name="Toyoda A."/>
            <person name="Takaki Y."/>
            <person name="Nishi S."/>
            <person name="Hori S."/>
            <person name="Arai W."/>
            <person name="Tsubouchi T."/>
            <person name="Morono Y."/>
            <person name="Uchiyama I."/>
            <person name="Ito T."/>
            <person name="Fujiyama A."/>
            <person name="Inagaki F."/>
            <person name="Takami H."/>
        </authorList>
    </citation>
    <scope>NUCLEOTIDE SEQUENCE</scope>
    <source>
        <strain evidence="1">Expedition CK06-06</strain>
    </source>
</reference>
<comment type="caution">
    <text evidence="1">The sequence shown here is derived from an EMBL/GenBank/DDBJ whole genome shotgun (WGS) entry which is preliminary data.</text>
</comment>
<accession>X1JLX8</accession>